<sequence>MYTRHAESLLDLVERTWVHRLRRASLAAEIDAEATMAAAAAAALGEVYRGLRRGSHHGLARRWPACVVVALSAVAATGYRSGSCWPAWWSATRYRGRAADAGAFGEAFLTALGLLGLPGLPEQAGAGRYVGPIMMHAGVPTSCLAEFFRFLLTGRSDGLDEPVHRFMEHGGDYAADLAERCLDLLDRLRAPEPDLEGLALPARVVDHALALVRDGLLDPTPEEERPQVLLAPFGQGVLLRLPEAAGPRTVTVGGETVPIRPGHPIPVARPVASARIHRDDGVRETGVRLVDPADPLLVFTENGRQVPAGRSLPADVFWAVFPGERELTADEPLRIVAESLLPPGWPGWRLVQVAPARASWIALDGGPRRRVSGRDRPRVHVGEPVAGVTGADGSPVVTGLSVWLPGGGATWSVEARRAGEVLFRGSFTPDRPVTITDVCGGTVLGEITLTVRGPIGRGARRTVTIAEGLAVRYEPELRLLAPDGLQPATARLSGPAGTVTLDFGATETERACAYGAGRLVLTPPHMRIATDRHGWRTAPLRLAVEELDTIEWLRIDGPEGGTLEVRAGGRAVQRVASSARGRHNPRRILDTVAACRGADLMLPPDIPVAYIRPAGSFSAAGHLGDRLVLADLVWLEGLVAELRPDDGPGEVVPVPRDGTVPLPPRLAAAAALRVRLAVPDPWTGPNWPPEAVTCRRPPAPGDPPRAAHPVTPTP</sequence>
<name>A0A841DG82_PLAVE</name>
<evidence type="ECO:0000313" key="2">
    <source>
        <dbReference type="EMBL" id="MBB5968027.1"/>
    </source>
</evidence>
<dbReference type="AlphaFoldDB" id="A0A841DG82"/>
<proteinExistence type="predicted"/>
<protein>
    <submittedName>
        <fullName evidence="2">Uncharacterized protein</fullName>
    </submittedName>
</protein>
<dbReference type="EMBL" id="JACHJJ010000046">
    <property type="protein sequence ID" value="MBB5968027.1"/>
    <property type="molecule type" value="Genomic_DNA"/>
</dbReference>
<accession>A0A841DG82</accession>
<reference evidence="2 3" key="1">
    <citation type="submission" date="2020-08" db="EMBL/GenBank/DDBJ databases">
        <title>Genomic Encyclopedia of Type Strains, Phase III (KMG-III): the genomes of soil and plant-associated and newly described type strains.</title>
        <authorList>
            <person name="Whitman W."/>
        </authorList>
    </citation>
    <scope>NUCLEOTIDE SEQUENCE [LARGE SCALE GENOMIC DNA]</scope>
    <source>
        <strain evidence="2 3">CECT 3303</strain>
    </source>
</reference>
<dbReference type="Proteomes" id="UP000562352">
    <property type="component" value="Unassembled WGS sequence"/>
</dbReference>
<comment type="caution">
    <text evidence="2">The sequence shown here is derived from an EMBL/GenBank/DDBJ whole genome shotgun (WGS) entry which is preliminary data.</text>
</comment>
<evidence type="ECO:0000256" key="1">
    <source>
        <dbReference type="SAM" id="MobiDB-lite"/>
    </source>
</evidence>
<gene>
    <name evidence="2" type="ORF">FHS22_007345</name>
</gene>
<dbReference type="RefSeq" id="WP_184948716.1">
    <property type="nucleotide sequence ID" value="NZ_BAAAWZ010000001.1"/>
</dbReference>
<evidence type="ECO:0000313" key="3">
    <source>
        <dbReference type="Proteomes" id="UP000562352"/>
    </source>
</evidence>
<organism evidence="2 3">
    <name type="scientific">Planomonospora venezuelensis</name>
    <dbReference type="NCBI Taxonomy" id="1999"/>
    <lineage>
        <taxon>Bacteria</taxon>
        <taxon>Bacillati</taxon>
        <taxon>Actinomycetota</taxon>
        <taxon>Actinomycetes</taxon>
        <taxon>Streptosporangiales</taxon>
        <taxon>Streptosporangiaceae</taxon>
        <taxon>Planomonospora</taxon>
    </lineage>
</organism>
<keyword evidence="3" id="KW-1185">Reference proteome</keyword>
<feature type="region of interest" description="Disordered" evidence="1">
    <location>
        <begin position="680"/>
        <end position="714"/>
    </location>
</feature>